<evidence type="ECO:0000313" key="2">
    <source>
        <dbReference type="EMBL" id="TCD62290.1"/>
    </source>
</evidence>
<dbReference type="EMBL" id="RWJN01000384">
    <property type="protein sequence ID" value="TCD62290.1"/>
    <property type="molecule type" value="Genomic_DNA"/>
</dbReference>
<dbReference type="PROSITE" id="PS51203">
    <property type="entry name" value="CS"/>
    <property type="match status" value="1"/>
</dbReference>
<dbReference type="STRING" id="92696.A0A4R0R4M4"/>
<name>A0A4R0R4M4_9APHY</name>
<keyword evidence="3" id="KW-1185">Reference proteome</keyword>
<protein>
    <recommendedName>
        <fullName evidence="1">CS domain-containing protein</fullName>
    </recommendedName>
</protein>
<dbReference type="InterPro" id="IPR048696">
    <property type="entry name" value="SHQ1-like_CS"/>
</dbReference>
<dbReference type="GO" id="GO:0000493">
    <property type="term" value="P:box H/ACA snoRNP assembly"/>
    <property type="evidence" value="ECO:0007669"/>
    <property type="project" value="InterPro"/>
</dbReference>
<feature type="domain" description="CS" evidence="1">
    <location>
        <begin position="1"/>
        <end position="89"/>
    </location>
</feature>
<dbReference type="CDD" id="cd06463">
    <property type="entry name" value="p23_like"/>
    <property type="match status" value="1"/>
</dbReference>
<dbReference type="AlphaFoldDB" id="A0A4R0R4M4"/>
<comment type="caution">
    <text evidence="2">The sequence shown here is derived from an EMBL/GenBank/DDBJ whole genome shotgun (WGS) entry which is preliminary data.</text>
</comment>
<dbReference type="OrthoDB" id="73639at2759"/>
<proteinExistence type="predicted"/>
<accession>A0A4R0R4M4</accession>
<reference evidence="2 3" key="1">
    <citation type="submission" date="2018-11" db="EMBL/GenBank/DDBJ databases">
        <title>Genome assembly of Steccherinum ochraceum LE-BIN_3174, the white-rot fungus of the Steccherinaceae family (The Residual Polyporoid clade, Polyporales, Basidiomycota).</title>
        <authorList>
            <person name="Fedorova T.V."/>
            <person name="Glazunova O.A."/>
            <person name="Landesman E.O."/>
            <person name="Moiseenko K.V."/>
            <person name="Psurtseva N.V."/>
            <person name="Savinova O.S."/>
            <person name="Shakhova N.V."/>
            <person name="Tyazhelova T.V."/>
            <person name="Vasina D.V."/>
        </authorList>
    </citation>
    <scope>NUCLEOTIDE SEQUENCE [LARGE SCALE GENOMIC DNA]</scope>
    <source>
        <strain evidence="2 3">LE-BIN_3174</strain>
    </source>
</reference>
<dbReference type="InterPro" id="IPR007052">
    <property type="entry name" value="CS_dom"/>
</dbReference>
<dbReference type="Gene3D" id="2.60.40.790">
    <property type="match status" value="1"/>
</dbReference>
<dbReference type="InterPro" id="IPR008978">
    <property type="entry name" value="HSP20-like_chaperone"/>
</dbReference>
<organism evidence="2 3">
    <name type="scientific">Steccherinum ochraceum</name>
    <dbReference type="NCBI Taxonomy" id="92696"/>
    <lineage>
        <taxon>Eukaryota</taxon>
        <taxon>Fungi</taxon>
        <taxon>Dikarya</taxon>
        <taxon>Basidiomycota</taxon>
        <taxon>Agaricomycotina</taxon>
        <taxon>Agaricomycetes</taxon>
        <taxon>Polyporales</taxon>
        <taxon>Steccherinaceae</taxon>
        <taxon>Steccherinum</taxon>
    </lineage>
</organism>
<dbReference type="PANTHER" id="PTHR12967">
    <property type="entry name" value="PROTEIN SHQ1 HOMOLOG"/>
    <property type="match status" value="1"/>
</dbReference>
<evidence type="ECO:0000259" key="1">
    <source>
        <dbReference type="PROSITE" id="PS51203"/>
    </source>
</evidence>
<dbReference type="InterPro" id="IPR039742">
    <property type="entry name" value="Shq1"/>
</dbReference>
<dbReference type="GO" id="GO:0005737">
    <property type="term" value="C:cytoplasm"/>
    <property type="evidence" value="ECO:0007669"/>
    <property type="project" value="TreeGrafter"/>
</dbReference>
<dbReference type="GO" id="GO:0051082">
    <property type="term" value="F:unfolded protein binding"/>
    <property type="evidence" value="ECO:0007669"/>
    <property type="project" value="TreeGrafter"/>
</dbReference>
<evidence type="ECO:0000313" key="3">
    <source>
        <dbReference type="Proteomes" id="UP000292702"/>
    </source>
</evidence>
<gene>
    <name evidence="2" type="ORF">EIP91_007086</name>
</gene>
<dbReference type="SUPFAM" id="SSF49764">
    <property type="entry name" value="HSP20-like chaperones"/>
    <property type="match status" value="1"/>
</dbReference>
<sequence length="147" mass="16189">MITPRFSCSQTDDAVVVSIYCPSVRASDVEIHVDEALFTIHINPYYLRLNFSHPLLEDDESSARYDPGSGYMTVTLTKAVKGQKFEDLDLLAKLLAPPPSTEPQGPLIEVLDSESSHAPPAETSEDDLVEAIENLSLEQKQILEGKS</sequence>
<dbReference type="Proteomes" id="UP000292702">
    <property type="component" value="Unassembled WGS sequence"/>
</dbReference>
<dbReference type="Pfam" id="PF21413">
    <property type="entry name" value="SHQ1-like_CS"/>
    <property type="match status" value="1"/>
</dbReference>
<dbReference type="PANTHER" id="PTHR12967:SF0">
    <property type="entry name" value="PROTEIN SHQ1 HOMOLOG"/>
    <property type="match status" value="1"/>
</dbReference>
<dbReference type="GO" id="GO:0005654">
    <property type="term" value="C:nucleoplasm"/>
    <property type="evidence" value="ECO:0007669"/>
    <property type="project" value="TreeGrafter"/>
</dbReference>